<keyword evidence="2 5" id="KW-0663">Pyridoxal phosphate</keyword>
<dbReference type="Gene3D" id="3.40.640.10">
    <property type="entry name" value="Type I PLP-dependent aspartate aminotransferase-like (Major domain)"/>
    <property type="match status" value="1"/>
</dbReference>
<evidence type="ECO:0000313" key="8">
    <source>
        <dbReference type="Proteomes" id="UP000027466"/>
    </source>
</evidence>
<proteinExistence type="inferred from homology"/>
<keyword evidence="3 6" id="KW-0456">Lyase</keyword>
<evidence type="ECO:0000256" key="5">
    <source>
        <dbReference type="PIRSR" id="PIRSR602129-50"/>
    </source>
</evidence>
<dbReference type="Gene3D" id="6.10.140.2150">
    <property type="match status" value="1"/>
</dbReference>
<evidence type="ECO:0000256" key="2">
    <source>
        <dbReference type="ARBA" id="ARBA00022898"/>
    </source>
</evidence>
<dbReference type="InterPro" id="IPR050477">
    <property type="entry name" value="GrpII_AminoAcid_Decarb"/>
</dbReference>
<feature type="modified residue" description="N6-(pyridoxal phosphate)lysine" evidence="5">
    <location>
        <position position="244"/>
    </location>
</feature>
<evidence type="ECO:0000256" key="3">
    <source>
        <dbReference type="ARBA" id="ARBA00023239"/>
    </source>
</evidence>
<dbReference type="PANTHER" id="PTHR42735">
    <property type="match status" value="1"/>
</dbReference>
<accession>A0A069PEF6</accession>
<keyword evidence="8" id="KW-1185">Reference proteome</keyword>
<dbReference type="Proteomes" id="UP000027466">
    <property type="component" value="Unassembled WGS sequence"/>
</dbReference>
<dbReference type="InterPro" id="IPR015421">
    <property type="entry name" value="PyrdxlP-dep_Trfase_major"/>
</dbReference>
<dbReference type="GO" id="GO:0016830">
    <property type="term" value="F:carbon-carbon lyase activity"/>
    <property type="evidence" value="ECO:0007669"/>
    <property type="project" value="InterPro"/>
</dbReference>
<dbReference type="GO" id="GO:0030170">
    <property type="term" value="F:pyridoxal phosphate binding"/>
    <property type="evidence" value="ECO:0007669"/>
    <property type="project" value="InterPro"/>
</dbReference>
<protein>
    <submittedName>
        <fullName evidence="7">Sphingosine-1-phosphate lyase</fullName>
    </submittedName>
</protein>
<dbReference type="Pfam" id="PF00282">
    <property type="entry name" value="Pyridoxal_deC"/>
    <property type="match status" value="1"/>
</dbReference>
<evidence type="ECO:0000256" key="1">
    <source>
        <dbReference type="ARBA" id="ARBA00001933"/>
    </source>
</evidence>
<dbReference type="SUPFAM" id="SSF53383">
    <property type="entry name" value="PLP-dependent transferases"/>
    <property type="match status" value="1"/>
</dbReference>
<dbReference type="InterPro" id="IPR002129">
    <property type="entry name" value="PyrdxlP-dep_de-COase"/>
</dbReference>
<comment type="similarity">
    <text evidence="4">Belongs to the group II decarboxylase family. Sphingosine-1-phosphate lyase subfamily.</text>
</comment>
<evidence type="ECO:0000313" key="7">
    <source>
        <dbReference type="EMBL" id="KDR39083.1"/>
    </source>
</evidence>
<dbReference type="InterPro" id="IPR015424">
    <property type="entry name" value="PyrdxlP-dep_Trfase"/>
</dbReference>
<evidence type="ECO:0000256" key="4">
    <source>
        <dbReference type="ARBA" id="ARBA00038302"/>
    </source>
</evidence>
<comment type="caution">
    <text evidence="7">The sequence shown here is derived from an EMBL/GenBank/DDBJ whole genome shotgun (WGS) entry which is preliminary data.</text>
</comment>
<dbReference type="STRING" id="60547.GCA_000751215_05744"/>
<dbReference type="PANTHER" id="PTHR42735:SF6">
    <property type="entry name" value="SPHINGOSINE-1-PHOSPHATE LYASE 1"/>
    <property type="match status" value="1"/>
</dbReference>
<dbReference type="Gene3D" id="3.90.1150.10">
    <property type="entry name" value="Aspartate Aminotransferase, domain 1"/>
    <property type="match status" value="1"/>
</dbReference>
<organism evidence="7 8">
    <name type="scientific">Caballeronia glathei</name>
    <dbReference type="NCBI Taxonomy" id="60547"/>
    <lineage>
        <taxon>Bacteria</taxon>
        <taxon>Pseudomonadati</taxon>
        <taxon>Pseudomonadota</taxon>
        <taxon>Betaproteobacteria</taxon>
        <taxon>Burkholderiales</taxon>
        <taxon>Burkholderiaceae</taxon>
        <taxon>Caballeronia</taxon>
    </lineage>
</organism>
<comment type="cofactor">
    <cofactor evidence="1 5 6">
        <name>pyridoxal 5'-phosphate</name>
        <dbReference type="ChEBI" id="CHEBI:597326"/>
    </cofactor>
</comment>
<dbReference type="InterPro" id="IPR015422">
    <property type="entry name" value="PyrdxlP-dep_Trfase_small"/>
</dbReference>
<sequence>MPSRALPEQGTDWNALREQMLTMRIDDIDWRAGRTPLHIYFAGDEVLKVAREAYGMFMSENALAPAAFPSLRQMEQDVLGIAIDLLGGGVHAAGSFTSGGTESIILAVRSAAKWFADVGRLSSRSHLLIPESAHPAFDKASELLGLSVRRYPIDASCRGCATRLSEQLDADTMMTVASVPCLPFGTVDPVAEIAEITRRHDIWLHVDACIGGFLAPFAKMLGSDLADWDLRVPGVRSLSADLHKYGYTAKGASVVLYANVDDRNRQFFDFDEWPKGRYLTETLTGTRSGGAVAAAWAVMHHLGTNGYKTLARRVIDTRARLQREIALIPGFHLLGVQPLGLLAFTSSHVDIFAVADQMEDKGWYISRVGRPPALQMTVTPAHEGIVDAYVRDLRESVQFVTDRGIASRNRSVVTY</sequence>
<name>A0A069PEF6_9BURK</name>
<dbReference type="EMBL" id="JFHC01000067">
    <property type="protein sequence ID" value="KDR39083.1"/>
    <property type="molecule type" value="Genomic_DNA"/>
</dbReference>
<dbReference type="GO" id="GO:0019752">
    <property type="term" value="P:carboxylic acid metabolic process"/>
    <property type="evidence" value="ECO:0007669"/>
    <property type="project" value="InterPro"/>
</dbReference>
<reference evidence="7 8" key="1">
    <citation type="submission" date="2014-03" db="EMBL/GenBank/DDBJ databases">
        <title>Draft Genome Sequences of Four Burkholderia Strains.</title>
        <authorList>
            <person name="Liu X.Y."/>
            <person name="Li C.X."/>
            <person name="Xu J.H."/>
        </authorList>
    </citation>
    <scope>NUCLEOTIDE SEQUENCE [LARGE SCALE GENOMIC DNA]</scope>
    <source>
        <strain evidence="7 8">DSM 50014</strain>
    </source>
</reference>
<dbReference type="AlphaFoldDB" id="A0A069PEF6"/>
<evidence type="ECO:0000256" key="6">
    <source>
        <dbReference type="RuleBase" id="RU000382"/>
    </source>
</evidence>
<gene>
    <name evidence="7" type="ORF">BG61_35020</name>
</gene>